<evidence type="ECO:0000313" key="2">
    <source>
        <dbReference type="EMBL" id="ABC81452.1"/>
    </source>
</evidence>
<proteinExistence type="predicted"/>
<sequence>MTTFTGHLTDAQAQRLVDGTLLEAEADEVLAHAGDCAECQALTESYRVLGDALGEALGALEVPELPRDFTAGVLSRIDARERAVRRERRFAAAILAAVLVAIGVTVVVAGAGTWAPAASRLAGGLGSAGEVLRLGAGLAGTLLSALRFPLALACTALAVPLLFALSRLIPSARAELA</sequence>
<keyword evidence="1" id="KW-1133">Transmembrane helix</keyword>
<organism evidence="2 3">
    <name type="scientific">Anaeromyxobacter dehalogenans (strain 2CP-C)</name>
    <dbReference type="NCBI Taxonomy" id="290397"/>
    <lineage>
        <taxon>Bacteria</taxon>
        <taxon>Pseudomonadati</taxon>
        <taxon>Myxococcota</taxon>
        <taxon>Myxococcia</taxon>
        <taxon>Myxococcales</taxon>
        <taxon>Cystobacterineae</taxon>
        <taxon>Anaeromyxobacteraceae</taxon>
        <taxon>Anaeromyxobacter</taxon>
    </lineage>
</organism>
<gene>
    <name evidence="2" type="ordered locus">Adeh_1679</name>
</gene>
<dbReference type="OrthoDB" id="5526628at2"/>
<dbReference type="HOGENOM" id="CLU_1514854_0_0_7"/>
<evidence type="ECO:0008006" key="4">
    <source>
        <dbReference type="Google" id="ProtNLM"/>
    </source>
</evidence>
<name>Q2IIH0_ANADE</name>
<dbReference type="AlphaFoldDB" id="Q2IIH0"/>
<feature type="transmembrane region" description="Helical" evidence="1">
    <location>
        <begin position="90"/>
        <end position="114"/>
    </location>
</feature>
<evidence type="ECO:0000313" key="3">
    <source>
        <dbReference type="Proteomes" id="UP000001935"/>
    </source>
</evidence>
<dbReference type="DNASU" id="3887589"/>
<dbReference type="EMBL" id="CP000251">
    <property type="protein sequence ID" value="ABC81452.1"/>
    <property type="molecule type" value="Genomic_DNA"/>
</dbReference>
<dbReference type="Gene3D" id="1.10.10.1320">
    <property type="entry name" value="Anti-sigma factor, zinc-finger domain"/>
    <property type="match status" value="1"/>
</dbReference>
<accession>Q2IIH0</accession>
<dbReference type="STRING" id="290397.Adeh_1679"/>
<evidence type="ECO:0000256" key="1">
    <source>
        <dbReference type="SAM" id="Phobius"/>
    </source>
</evidence>
<dbReference type="RefSeq" id="WP_011420735.1">
    <property type="nucleotide sequence ID" value="NC_007760.1"/>
</dbReference>
<dbReference type="KEGG" id="ade:Adeh_1679"/>
<keyword evidence="1" id="KW-0472">Membrane</keyword>
<dbReference type="Proteomes" id="UP000001935">
    <property type="component" value="Chromosome"/>
</dbReference>
<feature type="transmembrane region" description="Helical" evidence="1">
    <location>
        <begin position="134"/>
        <end position="163"/>
    </location>
</feature>
<keyword evidence="1" id="KW-0812">Transmembrane</keyword>
<dbReference type="InterPro" id="IPR041916">
    <property type="entry name" value="Anti_sigma_zinc_sf"/>
</dbReference>
<protein>
    <recommendedName>
        <fullName evidence="4">Transmembrane anti-sigma factor</fullName>
    </recommendedName>
</protein>
<reference evidence="2 3" key="1">
    <citation type="submission" date="2006-01" db="EMBL/GenBank/DDBJ databases">
        <title>Complete sequence of Anaeromyxobacter dehalogenans 2CP-C.</title>
        <authorList>
            <consortium name="US DOE Joint Genome Institute"/>
            <person name="Copeland A."/>
            <person name="Lucas S."/>
            <person name="Lapidus A."/>
            <person name="Barry K."/>
            <person name="Detter J.C."/>
            <person name="Glavina T."/>
            <person name="Hammon N."/>
            <person name="Israni S."/>
            <person name="Pitluck S."/>
            <person name="Brettin T."/>
            <person name="Bruce D."/>
            <person name="Han C."/>
            <person name="Tapia R."/>
            <person name="Gilna P."/>
            <person name="Kiss H."/>
            <person name="Schmutz J."/>
            <person name="Larimer F."/>
            <person name="Land M."/>
            <person name="Kyrpides N."/>
            <person name="Anderson I."/>
            <person name="Sanford R.A."/>
            <person name="Ritalahti K.M."/>
            <person name="Thomas H.S."/>
            <person name="Kirby J.R."/>
            <person name="Zhulin I.B."/>
            <person name="Loeffler F.E."/>
            <person name="Richardson P."/>
        </authorList>
    </citation>
    <scope>NUCLEOTIDE SEQUENCE [LARGE SCALE GENOMIC DNA]</scope>
    <source>
        <strain evidence="2 3">2CP-C</strain>
    </source>
</reference>